<dbReference type="AlphaFoldDB" id="A0A0N9VYN7"/>
<gene>
    <name evidence="2" type="ORF">AO353_24155</name>
</gene>
<dbReference type="Proteomes" id="UP000066487">
    <property type="component" value="Chromosome"/>
</dbReference>
<dbReference type="RefSeq" id="WP_054597246.1">
    <property type="nucleotide sequence ID" value="NZ_CP012830.1"/>
</dbReference>
<reference evidence="2 3" key="2">
    <citation type="journal article" date="2018" name="Nature">
        <title>Mutant phenotypes for thousands of bacterial genes of unknown function.</title>
        <authorList>
            <person name="Price M.N."/>
            <person name="Wetmore K.M."/>
            <person name="Waters R.J."/>
            <person name="Callaghan M."/>
            <person name="Ray J."/>
            <person name="Liu H."/>
            <person name="Kuehl J.V."/>
            <person name="Melnyk R.A."/>
            <person name="Lamson J.S."/>
            <person name="Suh Y."/>
            <person name="Carlson H.K."/>
            <person name="Esquivel Z."/>
            <person name="Sadeeshkumar H."/>
            <person name="Chakraborty R."/>
            <person name="Zane G.M."/>
            <person name="Rubin B.E."/>
            <person name="Wall J.D."/>
            <person name="Visel A."/>
            <person name="Bristow J."/>
            <person name="Blow M.J."/>
            <person name="Arkin A.P."/>
            <person name="Deutschbauer A.M."/>
        </authorList>
    </citation>
    <scope>NUCLEOTIDE SEQUENCE [LARGE SCALE GENOMIC DNA]</scope>
    <source>
        <strain evidence="2 3">FW300-N2E3</strain>
    </source>
</reference>
<reference evidence="3" key="1">
    <citation type="submission" date="2015-09" db="EMBL/GenBank/DDBJ databases">
        <title>Whole genome sequence of Pseudomonas fluorescens FW300-N2E3.</title>
        <authorList>
            <person name="Ray J."/>
            <person name="Melnyk R."/>
            <person name="Deutschbauer A."/>
        </authorList>
    </citation>
    <scope>NUCLEOTIDE SEQUENCE [LARGE SCALE GENOMIC DNA]</scope>
    <source>
        <strain evidence="3">FW300-N2E3</strain>
    </source>
</reference>
<evidence type="ECO:0000259" key="1">
    <source>
        <dbReference type="Pfam" id="PF26110"/>
    </source>
</evidence>
<proteinExistence type="predicted"/>
<feature type="domain" description="GAPS4b N-terminal" evidence="1">
    <location>
        <begin position="14"/>
        <end position="76"/>
    </location>
</feature>
<evidence type="ECO:0000313" key="2">
    <source>
        <dbReference type="EMBL" id="ALI04011.1"/>
    </source>
</evidence>
<dbReference type="OrthoDB" id="2680312at2"/>
<name>A0A0N9VYN7_PSEFL</name>
<evidence type="ECO:0000313" key="3">
    <source>
        <dbReference type="Proteomes" id="UP000066487"/>
    </source>
</evidence>
<dbReference type="Pfam" id="PF26110">
    <property type="entry name" value="GAPS4b_N"/>
    <property type="match status" value="1"/>
</dbReference>
<accession>A0A0N9VYN7</accession>
<organism evidence="2 3">
    <name type="scientific">Pseudomonas fluorescens</name>
    <dbReference type="NCBI Taxonomy" id="294"/>
    <lineage>
        <taxon>Bacteria</taxon>
        <taxon>Pseudomonadati</taxon>
        <taxon>Pseudomonadota</taxon>
        <taxon>Gammaproteobacteria</taxon>
        <taxon>Pseudomonadales</taxon>
        <taxon>Pseudomonadaceae</taxon>
        <taxon>Pseudomonas</taxon>
    </lineage>
</organism>
<sequence>MHIEDENAILPQGESLRTYLVQPFVSKGDLKNLLRQRGVFTSQQEKEQSIPALTLSLIKPTEFVELQQLYTAKEDNPKITTQIIEWAGTETLISSIPDDIDINKVLDLDFENFTVLNAPSFYPVPGGVDAIRMDFEIERLDRSKSWADSRKRFKASIEIQKNKSKDELIVISTHTAPETKQTNRAVTKHLISHFKEQGQIAKKAKVRQIRFCDFTNANRFDYLLGLTRYSKYATVSFEEVVDIGLVPDEEHTLPDELEWMQERIRGLDLRGTSLEDSDFLSNLKYRPCLLIHRLDAKFRFSLSSMDGHCVISLGFPDFNNGHNRDSEIELRIKKIDFDESRRGFDKNEAKQTILKELEFEKIEMFKKLAKLDDAA</sequence>
<dbReference type="InterPro" id="IPR058955">
    <property type="entry name" value="GAPS4b_N"/>
</dbReference>
<protein>
    <recommendedName>
        <fullName evidence="1">GAPS4b N-terminal domain-containing protein</fullName>
    </recommendedName>
</protein>
<dbReference type="EMBL" id="CP012830">
    <property type="protein sequence ID" value="ALI04011.1"/>
    <property type="molecule type" value="Genomic_DNA"/>
</dbReference>